<feature type="compositionally biased region" description="Low complexity" evidence="1">
    <location>
        <begin position="99"/>
        <end position="110"/>
    </location>
</feature>
<protein>
    <submittedName>
        <fullName evidence="2">Uncharacterized protein</fullName>
    </submittedName>
</protein>
<feature type="compositionally biased region" description="Low complexity" evidence="1">
    <location>
        <begin position="155"/>
        <end position="166"/>
    </location>
</feature>
<reference evidence="2 3" key="1">
    <citation type="submission" date="2023-07" db="EMBL/GenBank/DDBJ databases">
        <title>Sequencing the genomes of 1000 actinobacteria strains.</title>
        <authorList>
            <person name="Klenk H.-P."/>
        </authorList>
    </citation>
    <scope>NUCLEOTIDE SEQUENCE [LARGE SCALE GENOMIC DNA]</scope>
    <source>
        <strain evidence="2 3">DSM 46740</strain>
    </source>
</reference>
<feature type="compositionally biased region" description="Pro residues" evidence="1">
    <location>
        <begin position="83"/>
        <end position="98"/>
    </location>
</feature>
<feature type="compositionally biased region" description="Pro residues" evidence="1">
    <location>
        <begin position="27"/>
        <end position="42"/>
    </location>
</feature>
<dbReference type="EMBL" id="JAUSQU010000003">
    <property type="protein sequence ID" value="MDP9850346.1"/>
    <property type="molecule type" value="Genomic_DNA"/>
</dbReference>
<dbReference type="Proteomes" id="UP001225356">
    <property type="component" value="Unassembled WGS sequence"/>
</dbReference>
<organism evidence="2 3">
    <name type="scientific">Streptosporangium lutulentum</name>
    <dbReference type="NCBI Taxonomy" id="1461250"/>
    <lineage>
        <taxon>Bacteria</taxon>
        <taxon>Bacillati</taxon>
        <taxon>Actinomycetota</taxon>
        <taxon>Actinomycetes</taxon>
        <taxon>Streptosporangiales</taxon>
        <taxon>Streptosporangiaceae</taxon>
        <taxon>Streptosporangium</taxon>
    </lineage>
</organism>
<evidence type="ECO:0000313" key="2">
    <source>
        <dbReference type="EMBL" id="MDP9850346.1"/>
    </source>
</evidence>
<gene>
    <name evidence="2" type="ORF">J2853_009642</name>
</gene>
<feature type="compositionally biased region" description="Pro residues" evidence="1">
    <location>
        <begin position="111"/>
        <end position="126"/>
    </location>
</feature>
<feature type="compositionally biased region" description="Pro residues" evidence="1">
    <location>
        <begin position="139"/>
        <end position="154"/>
    </location>
</feature>
<sequence length="362" mass="38364">MAASSRLKPKSITGFGRPVVEDDAEAPPVPEPPANAEPPSEPEAPVQEPTAAEAPPVPEPPANAEPPSEPEAPVQEPTAAEAPPVPEPPANAEPPSEPEAPVQEPTAAEAPPVPEPPANAEPPSEPEAPVQEPTAAEAPPVPEPPANAEPPSEPEAPVQEPTAAEAPPVPEPPANAEPPSEPEAESHSRQVARQSNSSRALIALPRVSHPRGAKLGPAGKAFTAAYLLAYDGDERWENFSIRLPDDLKKRATAAMVRYRKVLKRRSIGENHLYAAALAVVTPADLDTCIQWAKSRRTISDEEAPSRSTTIPGPLKDMMADLEGDLRVHARHGLFGHLLTEIVSRFLDQLDAELPPEKLQNEA</sequence>
<feature type="compositionally biased region" description="Low complexity" evidence="1">
    <location>
        <begin position="43"/>
        <end position="54"/>
    </location>
</feature>
<feature type="compositionally biased region" description="Pro residues" evidence="1">
    <location>
        <begin position="55"/>
        <end position="70"/>
    </location>
</feature>
<evidence type="ECO:0000313" key="3">
    <source>
        <dbReference type="Proteomes" id="UP001225356"/>
    </source>
</evidence>
<comment type="caution">
    <text evidence="2">The sequence shown here is derived from an EMBL/GenBank/DDBJ whole genome shotgun (WGS) entry which is preliminary data.</text>
</comment>
<feature type="region of interest" description="Disordered" evidence="1">
    <location>
        <begin position="1"/>
        <end position="216"/>
    </location>
</feature>
<accession>A0ABT9QUA7</accession>
<proteinExistence type="predicted"/>
<feature type="compositionally biased region" description="Pro residues" evidence="1">
    <location>
        <begin position="167"/>
        <end position="181"/>
    </location>
</feature>
<feature type="compositionally biased region" description="Low complexity" evidence="1">
    <location>
        <begin position="127"/>
        <end position="138"/>
    </location>
</feature>
<feature type="compositionally biased region" description="Polar residues" evidence="1">
    <location>
        <begin position="189"/>
        <end position="199"/>
    </location>
</feature>
<keyword evidence="3" id="KW-1185">Reference proteome</keyword>
<dbReference type="PRINTS" id="PR01217">
    <property type="entry name" value="PRICHEXTENSN"/>
</dbReference>
<feature type="compositionally biased region" description="Low complexity" evidence="1">
    <location>
        <begin position="71"/>
        <end position="82"/>
    </location>
</feature>
<name>A0ABT9QUA7_9ACTN</name>
<evidence type="ECO:0000256" key="1">
    <source>
        <dbReference type="SAM" id="MobiDB-lite"/>
    </source>
</evidence>